<comment type="caution">
    <text evidence="10">Lacks conserved residue(s) required for the propagation of feature annotation.</text>
</comment>
<accession>A0A6L7A5A2</accession>
<dbReference type="EC" id="2.5.1.75" evidence="10"/>
<feature type="region of interest" description="Interaction with substrate tRNA" evidence="10">
    <location>
        <begin position="155"/>
        <end position="159"/>
    </location>
</feature>
<evidence type="ECO:0000256" key="3">
    <source>
        <dbReference type="ARBA" id="ARBA00005842"/>
    </source>
</evidence>
<evidence type="ECO:0000256" key="11">
    <source>
        <dbReference type="RuleBase" id="RU003783"/>
    </source>
</evidence>
<comment type="catalytic activity">
    <reaction evidence="9 10 11">
        <text>adenosine(37) in tRNA + dimethylallyl diphosphate = N(6)-dimethylallyladenosine(37) in tRNA + diphosphate</text>
        <dbReference type="Rhea" id="RHEA:26482"/>
        <dbReference type="Rhea" id="RHEA-COMP:10162"/>
        <dbReference type="Rhea" id="RHEA-COMP:10375"/>
        <dbReference type="ChEBI" id="CHEBI:33019"/>
        <dbReference type="ChEBI" id="CHEBI:57623"/>
        <dbReference type="ChEBI" id="CHEBI:74411"/>
        <dbReference type="ChEBI" id="CHEBI:74415"/>
        <dbReference type="EC" id="2.5.1.75"/>
    </reaction>
</comment>
<dbReference type="GO" id="GO:0006400">
    <property type="term" value="P:tRNA modification"/>
    <property type="evidence" value="ECO:0007669"/>
    <property type="project" value="TreeGrafter"/>
</dbReference>
<evidence type="ECO:0000256" key="1">
    <source>
        <dbReference type="ARBA" id="ARBA00001946"/>
    </source>
</evidence>
<name>A0A6L7A5A2_LEULA</name>
<dbReference type="Gene3D" id="3.40.50.300">
    <property type="entry name" value="P-loop containing nucleotide triphosphate hydrolases"/>
    <property type="match status" value="1"/>
</dbReference>
<reference evidence="14 15" key="1">
    <citation type="submission" date="2019-12" db="EMBL/GenBank/DDBJ databases">
        <title>Complete genome sequence of Leuconostoc lactis strain AVN1 provides insights into metabolic potential.</title>
        <authorList>
            <person name="Besrour N."/>
            <person name="Najjari A."/>
            <person name="Fhoula I."/>
            <person name="Jaballah S."/>
            <person name="Klibi N."/>
            <person name="Ouzari H.I."/>
        </authorList>
    </citation>
    <scope>NUCLEOTIDE SEQUENCE [LARGE SCALE GENOMIC DNA]</scope>
    <source>
        <strain evidence="14 15">AVN1</strain>
    </source>
</reference>
<dbReference type="GO" id="GO:0052381">
    <property type="term" value="F:tRNA dimethylallyltransferase activity"/>
    <property type="evidence" value="ECO:0007669"/>
    <property type="project" value="UniProtKB-UniRule"/>
</dbReference>
<keyword evidence="7 10" id="KW-0067">ATP-binding</keyword>
<evidence type="ECO:0000256" key="6">
    <source>
        <dbReference type="ARBA" id="ARBA00022741"/>
    </source>
</evidence>
<dbReference type="PANTHER" id="PTHR11088:SF60">
    <property type="entry name" value="TRNA DIMETHYLALLYLTRANSFERASE"/>
    <property type="match status" value="1"/>
</dbReference>
<comment type="subunit">
    <text evidence="10">Monomer.</text>
</comment>
<keyword evidence="8 10" id="KW-0460">Magnesium</keyword>
<comment type="similarity">
    <text evidence="3 10 13">Belongs to the IPP transferase family.</text>
</comment>
<sequence>MTKIVVIAGPTASGKSDLAIKMAQQFNGEIISADAMQIYRTLDVGTAKVSPEEQALVPHHLIDIVDMTANFSVADFVAQADQAIADIVSRGKLPIIAGGTGFYVKALLGAQPLEYVASDATEVAALQAEALPDLVAMLQELDQSLAGRVDLNNKQRVIRAIQIARHGKHDTQPARPNYEAFVVGLDWPREVLYERINARAEKMLAAGVLDEANRILAAGGETIQAGKAIGYKEFFPYLTGDMTLAEATAQMQQDSRRYAKRQLTYLRHQIPGLIWLPGQHAATTLSDWLTTWLAASE</sequence>
<comment type="caution">
    <text evidence="14">The sequence shown here is derived from an EMBL/GenBank/DDBJ whole genome shotgun (WGS) entry which is preliminary data.</text>
</comment>
<dbReference type="RefSeq" id="WP_252968118.1">
    <property type="nucleotide sequence ID" value="NZ_DAITWI010000001.1"/>
</dbReference>
<dbReference type="Proteomes" id="UP000478636">
    <property type="component" value="Unassembled WGS sequence"/>
</dbReference>
<organism evidence="14 15">
    <name type="scientific">Leuconostoc lactis</name>
    <dbReference type="NCBI Taxonomy" id="1246"/>
    <lineage>
        <taxon>Bacteria</taxon>
        <taxon>Bacillati</taxon>
        <taxon>Bacillota</taxon>
        <taxon>Bacilli</taxon>
        <taxon>Lactobacillales</taxon>
        <taxon>Lactobacillaceae</taxon>
        <taxon>Leuconostoc</taxon>
    </lineage>
</organism>
<feature type="site" description="Interaction with substrate tRNA" evidence="10">
    <location>
        <position position="100"/>
    </location>
</feature>
<evidence type="ECO:0000256" key="8">
    <source>
        <dbReference type="ARBA" id="ARBA00022842"/>
    </source>
</evidence>
<dbReference type="HAMAP" id="MF_00185">
    <property type="entry name" value="IPP_trans"/>
    <property type="match status" value="1"/>
</dbReference>
<feature type="binding site" evidence="10">
    <location>
        <begin position="11"/>
        <end position="16"/>
    </location>
    <ligand>
        <name>substrate</name>
    </ligand>
</feature>
<evidence type="ECO:0000313" key="14">
    <source>
        <dbReference type="EMBL" id="MWN20737.1"/>
    </source>
</evidence>
<evidence type="ECO:0000256" key="9">
    <source>
        <dbReference type="ARBA" id="ARBA00049563"/>
    </source>
</evidence>
<proteinExistence type="inferred from homology"/>
<dbReference type="InterPro" id="IPR018022">
    <property type="entry name" value="IPT"/>
</dbReference>
<dbReference type="NCBIfam" id="TIGR00174">
    <property type="entry name" value="miaA"/>
    <property type="match status" value="1"/>
</dbReference>
<protein>
    <recommendedName>
        <fullName evidence="10">tRNA dimethylallyltransferase</fullName>
        <ecNumber evidence="10">2.5.1.75</ecNumber>
    </recommendedName>
    <alternativeName>
        <fullName evidence="10">Dimethylallyl diphosphate:tRNA dimethylallyltransferase</fullName>
        <shortName evidence="10">DMAPP:tRNA dimethylallyltransferase</shortName>
        <shortName evidence="10">DMATase</shortName>
    </alternativeName>
    <alternativeName>
        <fullName evidence="10">Isopentenyl-diphosphate:tRNA isopentenyltransferase</fullName>
        <shortName evidence="10">IPP transferase</shortName>
        <shortName evidence="10">IPPT</shortName>
        <shortName evidence="10">IPTase</shortName>
    </alternativeName>
</protein>
<dbReference type="AlphaFoldDB" id="A0A6L7A5A2"/>
<keyword evidence="6 10" id="KW-0547">Nucleotide-binding</keyword>
<feature type="binding site" evidence="10">
    <location>
        <begin position="9"/>
        <end position="16"/>
    </location>
    <ligand>
        <name>ATP</name>
        <dbReference type="ChEBI" id="CHEBI:30616"/>
    </ligand>
</feature>
<dbReference type="InterPro" id="IPR039657">
    <property type="entry name" value="Dimethylallyltransferase"/>
</dbReference>
<evidence type="ECO:0000256" key="2">
    <source>
        <dbReference type="ARBA" id="ARBA00003213"/>
    </source>
</evidence>
<evidence type="ECO:0000256" key="13">
    <source>
        <dbReference type="RuleBase" id="RU003785"/>
    </source>
</evidence>
<dbReference type="SUPFAM" id="SSF52540">
    <property type="entry name" value="P-loop containing nucleoside triphosphate hydrolases"/>
    <property type="match status" value="1"/>
</dbReference>
<evidence type="ECO:0000256" key="10">
    <source>
        <dbReference type="HAMAP-Rule" id="MF_00185"/>
    </source>
</evidence>
<dbReference type="InterPro" id="IPR027417">
    <property type="entry name" value="P-loop_NTPase"/>
</dbReference>
<dbReference type="Pfam" id="PF01715">
    <property type="entry name" value="IPPT"/>
    <property type="match status" value="1"/>
</dbReference>
<keyword evidence="4 10" id="KW-0808">Transferase</keyword>
<dbReference type="GO" id="GO:0005524">
    <property type="term" value="F:ATP binding"/>
    <property type="evidence" value="ECO:0007669"/>
    <property type="project" value="UniProtKB-UniRule"/>
</dbReference>
<evidence type="ECO:0000256" key="7">
    <source>
        <dbReference type="ARBA" id="ARBA00022840"/>
    </source>
</evidence>
<evidence type="ECO:0000256" key="5">
    <source>
        <dbReference type="ARBA" id="ARBA00022694"/>
    </source>
</evidence>
<dbReference type="PANTHER" id="PTHR11088">
    <property type="entry name" value="TRNA DIMETHYLALLYLTRANSFERASE"/>
    <property type="match status" value="1"/>
</dbReference>
<comment type="cofactor">
    <cofactor evidence="1 10">
        <name>Mg(2+)</name>
        <dbReference type="ChEBI" id="CHEBI:18420"/>
    </cofactor>
</comment>
<evidence type="ECO:0000256" key="4">
    <source>
        <dbReference type="ARBA" id="ARBA00022679"/>
    </source>
</evidence>
<keyword evidence="5 10" id="KW-0819">tRNA processing</keyword>
<dbReference type="EMBL" id="WSZI01000013">
    <property type="protein sequence ID" value="MWN20737.1"/>
    <property type="molecule type" value="Genomic_DNA"/>
</dbReference>
<evidence type="ECO:0000313" key="15">
    <source>
        <dbReference type="Proteomes" id="UP000478636"/>
    </source>
</evidence>
<gene>
    <name evidence="10 14" type="primary">miaA</name>
    <name evidence="14" type="ORF">GQS40_03495</name>
</gene>
<evidence type="ECO:0000256" key="12">
    <source>
        <dbReference type="RuleBase" id="RU003784"/>
    </source>
</evidence>
<comment type="function">
    <text evidence="2 10 12">Catalyzes the transfer of a dimethylallyl group onto the adenine at position 37 in tRNAs that read codons beginning with uridine, leading to the formation of N6-(dimethylallyl)adenosine (i(6)A).</text>
</comment>
<dbReference type="Gene3D" id="1.10.20.140">
    <property type="match status" value="1"/>
</dbReference>